<reference evidence="2" key="1">
    <citation type="submission" date="2022-06" db="EMBL/GenBank/DDBJ databases">
        <title>Uncovering the hologenomic basis of an extraordinary plant invasion.</title>
        <authorList>
            <person name="Bieker V.C."/>
            <person name="Martin M.D."/>
            <person name="Gilbert T."/>
            <person name="Hodgins K."/>
            <person name="Battlay P."/>
            <person name="Petersen B."/>
            <person name="Wilson J."/>
        </authorList>
    </citation>
    <scope>NUCLEOTIDE SEQUENCE</scope>
    <source>
        <strain evidence="2">AA19_3_7</strain>
        <tissue evidence="2">Leaf</tissue>
    </source>
</reference>
<comment type="caution">
    <text evidence="2">The sequence shown here is derived from an EMBL/GenBank/DDBJ whole genome shotgun (WGS) entry which is preliminary data.</text>
</comment>
<evidence type="ECO:0000313" key="2">
    <source>
        <dbReference type="EMBL" id="KAI7758076.1"/>
    </source>
</evidence>
<dbReference type="InterPro" id="IPR006566">
    <property type="entry name" value="FBD"/>
</dbReference>
<keyword evidence="3" id="KW-1185">Reference proteome</keyword>
<organism evidence="2 3">
    <name type="scientific">Ambrosia artemisiifolia</name>
    <name type="common">Common ragweed</name>
    <dbReference type="NCBI Taxonomy" id="4212"/>
    <lineage>
        <taxon>Eukaryota</taxon>
        <taxon>Viridiplantae</taxon>
        <taxon>Streptophyta</taxon>
        <taxon>Embryophyta</taxon>
        <taxon>Tracheophyta</taxon>
        <taxon>Spermatophyta</taxon>
        <taxon>Magnoliopsida</taxon>
        <taxon>eudicotyledons</taxon>
        <taxon>Gunneridae</taxon>
        <taxon>Pentapetalae</taxon>
        <taxon>asterids</taxon>
        <taxon>campanulids</taxon>
        <taxon>Asterales</taxon>
        <taxon>Asteraceae</taxon>
        <taxon>Asteroideae</taxon>
        <taxon>Heliantheae alliance</taxon>
        <taxon>Heliantheae</taxon>
        <taxon>Ambrosia</taxon>
    </lineage>
</organism>
<protein>
    <recommendedName>
        <fullName evidence="1">FBD domain-containing protein</fullName>
    </recommendedName>
</protein>
<accession>A0AAD5DG53</accession>
<dbReference type="EMBL" id="JAMZMK010000031">
    <property type="protein sequence ID" value="KAI7758076.1"/>
    <property type="molecule type" value="Genomic_DNA"/>
</dbReference>
<dbReference type="SMART" id="SM00579">
    <property type="entry name" value="FBD"/>
    <property type="match status" value="1"/>
</dbReference>
<gene>
    <name evidence="2" type="ORF">M8C21_033589</name>
</gene>
<name>A0AAD5DG53_AMBAR</name>
<evidence type="ECO:0000313" key="3">
    <source>
        <dbReference type="Proteomes" id="UP001206925"/>
    </source>
</evidence>
<evidence type="ECO:0000259" key="1">
    <source>
        <dbReference type="SMART" id="SM00579"/>
    </source>
</evidence>
<sequence>MPHKLPASLVHLKDLFMYVCLMEENEISSALCMMRSSPVLEAIIFQMYDNDKLPIRQTLPNFLDPEGHPDLKLDRLETLVIEMFSNLPVEMDFVKLIMAKSPLLKKVRIELNDNVSVEEELEMLRELVLNPFHRASPSAKLTIVRPYAF</sequence>
<dbReference type="Pfam" id="PF08387">
    <property type="entry name" value="FBD"/>
    <property type="match status" value="1"/>
</dbReference>
<proteinExistence type="predicted"/>
<feature type="domain" description="FBD" evidence="1">
    <location>
        <begin position="69"/>
        <end position="144"/>
    </location>
</feature>
<dbReference type="Proteomes" id="UP001206925">
    <property type="component" value="Unassembled WGS sequence"/>
</dbReference>
<dbReference type="AlphaFoldDB" id="A0AAD5DG53"/>